<dbReference type="Proteomes" id="UP000460715">
    <property type="component" value="Unassembled WGS sequence"/>
</dbReference>
<keyword evidence="2" id="KW-0732">Signal</keyword>
<dbReference type="InterPro" id="IPR008258">
    <property type="entry name" value="Transglycosylase_SLT_dom_1"/>
</dbReference>
<keyword evidence="5" id="KW-1185">Reference proteome</keyword>
<gene>
    <name evidence="4" type="ORF">E0493_00815</name>
</gene>
<evidence type="ECO:0000256" key="2">
    <source>
        <dbReference type="SAM" id="SignalP"/>
    </source>
</evidence>
<feature type="signal peptide" evidence="2">
    <location>
        <begin position="1"/>
        <end position="28"/>
    </location>
</feature>
<dbReference type="EMBL" id="SNVJ01000001">
    <property type="protein sequence ID" value="MXP61889.1"/>
    <property type="molecule type" value="Genomic_DNA"/>
</dbReference>
<dbReference type="SUPFAM" id="SSF53955">
    <property type="entry name" value="Lysozyme-like"/>
    <property type="match status" value="1"/>
</dbReference>
<reference evidence="4 5" key="1">
    <citation type="submission" date="2019-03" db="EMBL/GenBank/DDBJ databases">
        <title>Roseomonas sp. a novel Roseomonas species isolated from Sea whip Gorgonian.</title>
        <authorList>
            <person name="Li F."/>
            <person name="Pan X."/>
            <person name="Huang S."/>
            <person name="Li Z."/>
            <person name="Meng B."/>
        </authorList>
    </citation>
    <scope>NUCLEOTIDE SEQUENCE [LARGE SCALE GENOMIC DNA]</scope>
    <source>
        <strain evidence="4 5">M0104</strain>
    </source>
</reference>
<comment type="similarity">
    <text evidence="1">Belongs to the virb1 family.</text>
</comment>
<evidence type="ECO:0000313" key="4">
    <source>
        <dbReference type="EMBL" id="MXP61889.1"/>
    </source>
</evidence>
<dbReference type="Pfam" id="PF01464">
    <property type="entry name" value="SLT"/>
    <property type="match status" value="1"/>
</dbReference>
<organism evidence="4 5">
    <name type="scientific">Teichococcus coralli</name>
    <dbReference type="NCBI Taxonomy" id="2545983"/>
    <lineage>
        <taxon>Bacteria</taxon>
        <taxon>Pseudomonadati</taxon>
        <taxon>Pseudomonadota</taxon>
        <taxon>Alphaproteobacteria</taxon>
        <taxon>Acetobacterales</taxon>
        <taxon>Roseomonadaceae</taxon>
        <taxon>Roseomonas</taxon>
    </lineage>
</organism>
<dbReference type="Gene3D" id="1.10.530.10">
    <property type="match status" value="1"/>
</dbReference>
<dbReference type="OrthoDB" id="7261425at2"/>
<name>A0A845BEH0_9PROT</name>
<accession>A0A845BEH0</accession>
<evidence type="ECO:0000313" key="5">
    <source>
        <dbReference type="Proteomes" id="UP000460715"/>
    </source>
</evidence>
<evidence type="ECO:0000259" key="3">
    <source>
        <dbReference type="Pfam" id="PF01464"/>
    </source>
</evidence>
<protein>
    <submittedName>
        <fullName evidence="4">Transglycosylase</fullName>
    </submittedName>
</protein>
<dbReference type="AlphaFoldDB" id="A0A845BEH0"/>
<sequence>MPPGRWLGLTIGAFLLGAPLLLSSPASAGPRSACLDAARAAEARYDLPDGLLVAIALAESGLHAHALNIDGRAYYPDSRAEARRLLAGASARQSVMAGCVQVNAQVHAANGSDWPLDPQKAATWAARYLRQQYEASGNWPDALRRWNGAGPADNRLVCRVEAKLQVVAPGSTVLGEPSCGGTPMARARRDGRALLELAEAPD</sequence>
<feature type="chain" id="PRO_5032573141" evidence="2">
    <location>
        <begin position="29"/>
        <end position="202"/>
    </location>
</feature>
<evidence type="ECO:0000256" key="1">
    <source>
        <dbReference type="ARBA" id="ARBA00009387"/>
    </source>
</evidence>
<feature type="domain" description="Transglycosylase SLT" evidence="3">
    <location>
        <begin position="38"/>
        <end position="147"/>
    </location>
</feature>
<dbReference type="InterPro" id="IPR023346">
    <property type="entry name" value="Lysozyme-like_dom_sf"/>
</dbReference>
<comment type="caution">
    <text evidence="4">The sequence shown here is derived from an EMBL/GenBank/DDBJ whole genome shotgun (WGS) entry which is preliminary data.</text>
</comment>
<proteinExistence type="inferred from homology"/>